<dbReference type="InterPro" id="IPR050196">
    <property type="entry name" value="Cytochrome_P450_Monoox"/>
</dbReference>
<protein>
    <submittedName>
        <fullName evidence="1">Uncharacterized protein</fullName>
    </submittedName>
</protein>
<dbReference type="OMA" id="QQMHLFS"/>
<dbReference type="Proteomes" id="UP000216624">
    <property type="component" value="Unassembled WGS sequence"/>
</dbReference>
<dbReference type="OrthoDB" id="1470350at2759"/>
<dbReference type="GO" id="GO:0016705">
    <property type="term" value="F:oxidoreductase activity, acting on paired donors, with incorporation or reduction of molecular oxygen"/>
    <property type="evidence" value="ECO:0007669"/>
    <property type="project" value="InterPro"/>
</dbReference>
<dbReference type="STRING" id="31234.E3N0I1"/>
<dbReference type="GO" id="GO:0005789">
    <property type="term" value="C:endoplasmic reticulum membrane"/>
    <property type="evidence" value="ECO:0007669"/>
    <property type="project" value="UniProtKB-SubCell"/>
</dbReference>
<dbReference type="eggNOG" id="KOG0157">
    <property type="taxonomic scope" value="Eukaryota"/>
</dbReference>
<dbReference type="GO" id="GO:0005506">
    <property type="term" value="F:iron ion binding"/>
    <property type="evidence" value="ECO:0007669"/>
    <property type="project" value="InterPro"/>
</dbReference>
<dbReference type="InterPro" id="IPR002401">
    <property type="entry name" value="Cyt_P450_E_grp-I"/>
</dbReference>
<dbReference type="CTD" id="9828060"/>
<reference evidence="1" key="1">
    <citation type="submission" date="2017-08" db="EMBL/GenBank/DDBJ databases">
        <authorList>
            <person name="de Groot N.N."/>
        </authorList>
    </citation>
    <scope>NUCLEOTIDE SEQUENCE [LARGE SCALE GENOMIC DNA]</scope>
    <source>
        <strain evidence="1">PX439</strain>
    </source>
</reference>
<feature type="non-terminal residue" evidence="1">
    <location>
        <position position="1"/>
    </location>
</feature>
<dbReference type="InterPro" id="IPR001128">
    <property type="entry name" value="Cyt_P450"/>
</dbReference>
<gene>
    <name evidence="1" type="ORF">FL82_22650</name>
</gene>
<dbReference type="InterPro" id="IPR036396">
    <property type="entry name" value="Cyt_P450_sf"/>
</dbReference>
<dbReference type="PANTHER" id="PTHR24291">
    <property type="entry name" value="CYTOCHROME P450 FAMILY 4"/>
    <property type="match status" value="1"/>
</dbReference>
<accession>A0A260ZS42</accession>
<dbReference type="Pfam" id="PF00067">
    <property type="entry name" value="p450"/>
    <property type="match status" value="1"/>
</dbReference>
<sequence>MGIITASLIVLTITWIIHFVFRKGKFIYDKLTVFQGPAALPLLGNFHQFHFSPEEFFEQSQGIAYMMRKGDERITRIWLGGLPFILLYGAEEMEAVLGSPKMLNKPFLYGFLSAWIGDGLLISKPDKWRPRRKLLTPTFHYDILKDFVEVYNRHGRTLLSKFENQSETGEYKDVFHTITLCTLDVICEAALGTSINAQKDPDSPYLDAVFKMKDIVFYRMLRPQMYLTPIFKWFGPGAEHDRCVKILHEFTSKAIYARKAKVDAAGGVEQLLAQETAEGRRRMAFLDLMLDMNSKGELPMEGVCEEVDTFTFEGHDTTSAAMNWFLHLMGANPQIQSKVQREIDDVLGEADRPISYEDLGKLKYLEACFKETLRLYPSVPLIARQCVEDIQVRGHTLPAGSAVVMVPSMVHKDPRYWDDPEIFNPERFISGELKHPYAYIPFSAGSRNCIGMRFAMMEEKCILAIILKNLKVKAKLRTDQMRVAAELIIRPMFGNELKFEKREFGDYTPIID</sequence>
<comment type="caution">
    <text evidence="1">The sequence shown here is derived from an EMBL/GenBank/DDBJ whole genome shotgun (WGS) entry which is preliminary data.</text>
</comment>
<dbReference type="KEGG" id="crq:GCK72_021617"/>
<proteinExistence type="predicted"/>
<dbReference type="EMBL" id="NMWX01000050">
    <property type="protein sequence ID" value="OZF88573.1"/>
    <property type="molecule type" value="Genomic_DNA"/>
</dbReference>
<dbReference type="InterPro" id="IPR017972">
    <property type="entry name" value="Cyt_P450_CS"/>
</dbReference>
<name>A0A260ZS42_CAERE</name>
<organism evidence="1 2">
    <name type="scientific">Caenorhabditis remanei</name>
    <name type="common">Caenorhabditis vulgaris</name>
    <dbReference type="NCBI Taxonomy" id="31234"/>
    <lineage>
        <taxon>Eukaryota</taxon>
        <taxon>Metazoa</taxon>
        <taxon>Ecdysozoa</taxon>
        <taxon>Nematoda</taxon>
        <taxon>Chromadorea</taxon>
        <taxon>Rhabditida</taxon>
        <taxon>Rhabditina</taxon>
        <taxon>Rhabditomorpha</taxon>
        <taxon>Rhabditoidea</taxon>
        <taxon>Rhabditidae</taxon>
        <taxon>Peloderinae</taxon>
        <taxon>Caenorhabditis</taxon>
    </lineage>
</organism>
<dbReference type="CDD" id="cd20628">
    <property type="entry name" value="CYP4"/>
    <property type="match status" value="1"/>
</dbReference>
<evidence type="ECO:0000313" key="2">
    <source>
        <dbReference type="Proteomes" id="UP000216624"/>
    </source>
</evidence>
<dbReference type="PRINTS" id="PR00463">
    <property type="entry name" value="EP450I"/>
</dbReference>
<evidence type="ECO:0000313" key="1">
    <source>
        <dbReference type="EMBL" id="OZF88573.1"/>
    </source>
</evidence>
<dbReference type="HOGENOM" id="CLU_001570_5_1_1"/>
<dbReference type="GO" id="GO:0020037">
    <property type="term" value="F:heme binding"/>
    <property type="evidence" value="ECO:0007669"/>
    <property type="project" value="InterPro"/>
</dbReference>
<dbReference type="PANTHER" id="PTHR24291:SF189">
    <property type="entry name" value="CYTOCHROME P450 4C3-RELATED"/>
    <property type="match status" value="1"/>
</dbReference>
<dbReference type="PROSITE" id="PS00086">
    <property type="entry name" value="CYTOCHROME_P450"/>
    <property type="match status" value="1"/>
</dbReference>
<keyword evidence="2" id="KW-1185">Reference proteome</keyword>
<dbReference type="PRINTS" id="PR00385">
    <property type="entry name" value="P450"/>
</dbReference>
<dbReference type="Gene3D" id="1.10.630.10">
    <property type="entry name" value="Cytochrome P450"/>
    <property type="match status" value="1"/>
</dbReference>
<dbReference type="SUPFAM" id="SSF48264">
    <property type="entry name" value="Cytochrome P450"/>
    <property type="match status" value="1"/>
</dbReference>
<dbReference type="GO" id="GO:0004497">
    <property type="term" value="F:monooxygenase activity"/>
    <property type="evidence" value="ECO:0007669"/>
    <property type="project" value="UniProtKB-KW"/>
</dbReference>